<dbReference type="eggNOG" id="arCOG01410">
    <property type="taxonomic scope" value="Archaea"/>
</dbReference>
<dbReference type="HOGENOM" id="CLU_009583_35_1_2"/>
<reference evidence="3 4" key="2">
    <citation type="journal article" date="2015" name="Genome Announc.">
        <title>Complete Genome Sequence of Hyperthermophilic Piezophilic Archaeon Palaeococcus pacificus DY20341T, Isolated from Deep-Sea Hydrothermal Sediments.</title>
        <authorList>
            <person name="Zeng X."/>
            <person name="Jebbar M."/>
            <person name="Shao Z."/>
        </authorList>
    </citation>
    <scope>NUCLEOTIDE SEQUENCE [LARGE SCALE GENOMIC DNA]</scope>
    <source>
        <strain evidence="3 4">DY20341</strain>
    </source>
</reference>
<dbReference type="InterPro" id="IPR001296">
    <property type="entry name" value="Glyco_trans_1"/>
</dbReference>
<dbReference type="STRING" id="1343739.PAP_09840"/>
<feature type="domain" description="Glycosyl transferase family 1" evidence="1">
    <location>
        <begin position="245"/>
        <end position="406"/>
    </location>
</feature>
<sequence length="429" mass="50165">MKILQVGSGIPPDFIGGAEIYMYNLAKEISRSHEVHVVYPTYAKTIKQPQIVSKIYGNLHIHTLQIPQFALFKAIQIKNTYTNKSIEQKFMDFLIHIKPDVIHFHNLWRFRSAKLIDVAHQLNIPAVITLHDYWFLCPFSTMINYKNNICDMPEPDKCYRCWVEKLSANTPVKQLRPFLKFTLKRLNHPQDFKKRNEFLKHMLLTVDKIIAPSRFLRKMLIRYDVPEGKIIYLENGYNLDEFKGFKKRAKDTDKIIFGFVGRVSKEKGLHILVDAFMDIPEDKAELRIYGNYDPNSEYIKELLEKIKSKKNIKLMGRFKDVREPYSEIDVLVFPSIWYENCPLVLAEARATKTPVIASNLGAIPGFVKDGKTGLLFRPRDSKDLYEKIMRIIENPWLIKKFKKNIKPPKSMKEHAKEIESLYISLLAGR</sequence>
<dbReference type="OrthoDB" id="101033at2157"/>
<dbReference type="CDD" id="cd03823">
    <property type="entry name" value="GT4_ExpE7-like"/>
    <property type="match status" value="1"/>
</dbReference>
<dbReference type="Pfam" id="PF00534">
    <property type="entry name" value="Glycos_transf_1"/>
    <property type="match status" value="1"/>
</dbReference>
<dbReference type="Proteomes" id="UP000027981">
    <property type="component" value="Chromosome"/>
</dbReference>
<evidence type="ECO:0000259" key="1">
    <source>
        <dbReference type="Pfam" id="PF00534"/>
    </source>
</evidence>
<keyword evidence="4" id="KW-1185">Reference proteome</keyword>
<dbReference type="PANTHER" id="PTHR12526">
    <property type="entry name" value="GLYCOSYLTRANSFERASE"/>
    <property type="match status" value="1"/>
</dbReference>
<dbReference type="InterPro" id="IPR028098">
    <property type="entry name" value="Glyco_trans_4-like_N"/>
</dbReference>
<proteinExistence type="predicted"/>
<feature type="domain" description="Glycosyltransferase subfamily 4-like N-terminal" evidence="2">
    <location>
        <begin position="15"/>
        <end position="240"/>
    </location>
</feature>
<accession>A0A075M0P3</accession>
<name>A0A075M0P3_9EURY</name>
<dbReference type="Gene3D" id="3.40.50.2000">
    <property type="entry name" value="Glycogen Phosphorylase B"/>
    <property type="match status" value="3"/>
</dbReference>
<evidence type="ECO:0000259" key="2">
    <source>
        <dbReference type="Pfam" id="PF13439"/>
    </source>
</evidence>
<dbReference type="EMBL" id="CP006019">
    <property type="protein sequence ID" value="AIF70343.1"/>
    <property type="molecule type" value="Genomic_DNA"/>
</dbReference>
<reference evidence="4" key="1">
    <citation type="submission" date="2013-06" db="EMBL/GenBank/DDBJ databases">
        <title>Complete Genome Sequence of Hyperthermophilic Palaeococcus pacificus DY20341T, Isolated from a Deep-Sea Hydrothermal Sediments.</title>
        <authorList>
            <person name="Zeng X."/>
            <person name="Shao Z."/>
        </authorList>
    </citation>
    <scope>NUCLEOTIDE SEQUENCE [LARGE SCALE GENOMIC DNA]</scope>
    <source>
        <strain evidence="4">DY20341</strain>
    </source>
</reference>
<evidence type="ECO:0000313" key="4">
    <source>
        <dbReference type="Proteomes" id="UP000027981"/>
    </source>
</evidence>
<dbReference type="GO" id="GO:0016757">
    <property type="term" value="F:glycosyltransferase activity"/>
    <property type="evidence" value="ECO:0007669"/>
    <property type="project" value="InterPro"/>
</dbReference>
<dbReference type="Pfam" id="PF13439">
    <property type="entry name" value="Glyco_transf_4"/>
    <property type="match status" value="1"/>
</dbReference>
<dbReference type="GeneID" id="24843062"/>
<dbReference type="RefSeq" id="WP_048165803.1">
    <property type="nucleotide sequence ID" value="NZ_CP006019.1"/>
</dbReference>
<gene>
    <name evidence="3" type="ORF">PAP_09840</name>
</gene>
<dbReference type="AlphaFoldDB" id="A0A075M0P3"/>
<evidence type="ECO:0000313" key="3">
    <source>
        <dbReference type="EMBL" id="AIF70343.1"/>
    </source>
</evidence>
<dbReference type="SUPFAM" id="SSF53756">
    <property type="entry name" value="UDP-Glycosyltransferase/glycogen phosphorylase"/>
    <property type="match status" value="1"/>
</dbReference>
<organism evidence="3 4">
    <name type="scientific">Palaeococcus pacificus DY20341</name>
    <dbReference type="NCBI Taxonomy" id="1343739"/>
    <lineage>
        <taxon>Archaea</taxon>
        <taxon>Methanobacteriati</taxon>
        <taxon>Methanobacteriota</taxon>
        <taxon>Thermococci</taxon>
        <taxon>Thermococcales</taxon>
        <taxon>Thermococcaceae</taxon>
        <taxon>Palaeococcus</taxon>
    </lineage>
</organism>
<dbReference type="KEGG" id="ppac:PAP_09840"/>
<evidence type="ECO:0008006" key="5">
    <source>
        <dbReference type="Google" id="ProtNLM"/>
    </source>
</evidence>
<protein>
    <recommendedName>
        <fullName evidence="5">Glycosyltransferase</fullName>
    </recommendedName>
</protein>